<feature type="region of interest" description="Disordered" evidence="1">
    <location>
        <begin position="176"/>
        <end position="204"/>
    </location>
</feature>
<dbReference type="EMBL" id="CP034464">
    <property type="protein sequence ID" value="AZP14624.1"/>
    <property type="molecule type" value="Genomic_DNA"/>
</dbReference>
<evidence type="ECO:0000256" key="1">
    <source>
        <dbReference type="SAM" id="MobiDB-lite"/>
    </source>
</evidence>
<organism evidence="2 3">
    <name type="scientific">Undibacterium parvum</name>
    <dbReference type="NCBI Taxonomy" id="401471"/>
    <lineage>
        <taxon>Bacteria</taxon>
        <taxon>Pseudomonadati</taxon>
        <taxon>Pseudomonadota</taxon>
        <taxon>Betaproteobacteria</taxon>
        <taxon>Burkholderiales</taxon>
        <taxon>Oxalobacteraceae</taxon>
        <taxon>Undibacterium</taxon>
    </lineage>
</organism>
<dbReference type="OrthoDB" id="5608857at2"/>
<dbReference type="Proteomes" id="UP000275663">
    <property type="component" value="Chromosome"/>
</dbReference>
<reference evidence="2 3" key="1">
    <citation type="journal article" date="2011" name="Int. J. Syst. Evol. Microbiol.">
        <title>Description of Undibacterium oligocarboniphilum sp. nov., isolated from purified water, and Undibacterium pigrum strain CCUG 49012 as the type strain of Undibacterium parvum sp. nov., and emended descriptions of the genus Undibacterium and the species Undibacterium pigrum.</title>
        <authorList>
            <person name="Eder W."/>
            <person name="Wanner G."/>
            <person name="Ludwig W."/>
            <person name="Busse H.J."/>
            <person name="Ziemke-Kageler F."/>
            <person name="Lang E."/>
        </authorList>
    </citation>
    <scope>NUCLEOTIDE SEQUENCE [LARGE SCALE GENOMIC DNA]</scope>
    <source>
        <strain evidence="2 3">DSM 23061</strain>
    </source>
</reference>
<gene>
    <name evidence="2" type="ORF">EJN92_16170</name>
</gene>
<evidence type="ECO:0000313" key="2">
    <source>
        <dbReference type="EMBL" id="AZP14624.1"/>
    </source>
</evidence>
<accession>A0A3S9HRB1</accession>
<protein>
    <submittedName>
        <fullName evidence="2">Type II secretion system protein</fullName>
    </submittedName>
</protein>
<keyword evidence="3" id="KW-1185">Reference proteome</keyword>
<sequence length="204" mass="21959">MNLKINSRGFSYLGLLILLVILSITTAASLQLGAIMTRRSAEQELLAIGQEFRDALSSYAAATPDGQPSAPQSLQDLLKDPRFPNVRRHLRKLYTDPITGKDEWGTVTVASPLASESRVLGAGIVGIYSLSTLTPVKLGNFDAPFQSFEGKTSYTEWQFMPAASQIAGQVAIPTTPAPTKPVKPNNQAATPTPTLRPIVPAKRN</sequence>
<name>A0A3S9HRB1_9BURK</name>
<evidence type="ECO:0000313" key="3">
    <source>
        <dbReference type="Proteomes" id="UP000275663"/>
    </source>
</evidence>
<dbReference type="AlphaFoldDB" id="A0A3S9HRB1"/>
<dbReference type="KEGG" id="upv:EJN92_16170"/>
<proteinExistence type="predicted"/>